<accession>A0A935Q3W6</accession>
<protein>
    <recommendedName>
        <fullName evidence="4">DUF4124 domain-containing protein</fullName>
    </recommendedName>
</protein>
<keyword evidence="1" id="KW-0732">Signal</keyword>
<dbReference type="Proteomes" id="UP000697998">
    <property type="component" value="Unassembled WGS sequence"/>
</dbReference>
<evidence type="ECO:0000313" key="3">
    <source>
        <dbReference type="Proteomes" id="UP000697998"/>
    </source>
</evidence>
<feature type="signal peptide" evidence="1">
    <location>
        <begin position="1"/>
        <end position="19"/>
    </location>
</feature>
<comment type="caution">
    <text evidence="2">The sequence shown here is derived from an EMBL/GenBank/DDBJ whole genome shotgun (WGS) entry which is preliminary data.</text>
</comment>
<evidence type="ECO:0000256" key="1">
    <source>
        <dbReference type="SAM" id="SignalP"/>
    </source>
</evidence>
<gene>
    <name evidence="2" type="ORF">IPJ27_24915</name>
</gene>
<proteinExistence type="predicted"/>
<feature type="chain" id="PRO_5037251295" description="DUF4124 domain-containing protein" evidence="1">
    <location>
        <begin position="20"/>
        <end position="177"/>
    </location>
</feature>
<name>A0A935Q3W6_9PROT</name>
<sequence>MKRRLFLLAAMCFAALTGAQPVYESRDRAGPMFSDLPSQGASEVKLPPANLMDSPQVAPIVIPRPEHGAAAPYTALQIIQPENGGTVHSNTGQISLAVVIEPALQSERGDALAVRLDNTLLPTTRGTLRFDINPSEWQQAAVDSVEHQLEVIVVDGSGTALIRSAPVRFFVHRATRH</sequence>
<dbReference type="AlphaFoldDB" id="A0A935Q3W6"/>
<reference evidence="2 3" key="1">
    <citation type="submission" date="2020-10" db="EMBL/GenBank/DDBJ databases">
        <title>Connecting structure to function with the recovery of over 1000 high-quality activated sludge metagenome-assembled genomes encoding full-length rRNA genes using long-read sequencing.</title>
        <authorList>
            <person name="Singleton C.M."/>
            <person name="Petriglieri F."/>
            <person name="Kristensen J.M."/>
            <person name="Kirkegaard R.H."/>
            <person name="Michaelsen T.Y."/>
            <person name="Andersen M.H."/>
            <person name="Karst S.M."/>
            <person name="Dueholm M.S."/>
            <person name="Nielsen P.H."/>
            <person name="Albertsen M."/>
        </authorList>
    </citation>
    <scope>NUCLEOTIDE SEQUENCE [LARGE SCALE GENOMIC DNA]</scope>
    <source>
        <strain evidence="2">EsbW_18-Q3-R4-48_BATAC.285</strain>
    </source>
</reference>
<evidence type="ECO:0008006" key="4">
    <source>
        <dbReference type="Google" id="ProtNLM"/>
    </source>
</evidence>
<evidence type="ECO:0000313" key="2">
    <source>
        <dbReference type="EMBL" id="MBK7677719.1"/>
    </source>
</evidence>
<organism evidence="2 3">
    <name type="scientific">Candidatus Accumulibacter proximus</name>
    <dbReference type="NCBI Taxonomy" id="2954385"/>
    <lineage>
        <taxon>Bacteria</taxon>
        <taxon>Pseudomonadati</taxon>
        <taxon>Pseudomonadota</taxon>
        <taxon>Betaproteobacteria</taxon>
        <taxon>Candidatus Accumulibacter</taxon>
    </lineage>
</organism>
<dbReference type="EMBL" id="JADJMH010000040">
    <property type="protein sequence ID" value="MBK7677719.1"/>
    <property type="molecule type" value="Genomic_DNA"/>
</dbReference>